<proteinExistence type="predicted"/>
<dbReference type="OrthoDB" id="7999917at2"/>
<gene>
    <name evidence="2" type="ORF">MMSR116_29425</name>
</gene>
<reference evidence="2 3" key="1">
    <citation type="journal article" date="2012" name="Genet. Mol. Biol.">
        <title>Analysis of 16S rRNA and mxaF genes revealing insights into Methylobacterium niche-specific plant association.</title>
        <authorList>
            <person name="Dourado M.N."/>
            <person name="Andreote F.D."/>
            <person name="Dini-Andreote F."/>
            <person name="Conti R."/>
            <person name="Araujo J.M."/>
            <person name="Araujo W.L."/>
        </authorList>
    </citation>
    <scope>NUCLEOTIDE SEQUENCE [LARGE SCALE GENOMIC DNA]</scope>
    <source>
        <strain evidence="2 3">SR1.6/6</strain>
    </source>
</reference>
<dbReference type="Gene3D" id="2.40.10.220">
    <property type="entry name" value="predicted glycosyltransferase like domains"/>
    <property type="match status" value="1"/>
</dbReference>
<dbReference type="EMBL" id="CP043538">
    <property type="protein sequence ID" value="QGY05558.1"/>
    <property type="molecule type" value="Genomic_DNA"/>
</dbReference>
<dbReference type="Proteomes" id="UP000012488">
    <property type="component" value="Chromosome"/>
</dbReference>
<dbReference type="SUPFAM" id="SSF141371">
    <property type="entry name" value="PilZ domain-like"/>
    <property type="match status" value="1"/>
</dbReference>
<dbReference type="Pfam" id="PF07238">
    <property type="entry name" value="PilZ"/>
    <property type="match status" value="1"/>
</dbReference>
<protein>
    <submittedName>
        <fullName evidence="2">PilZ domain-containing protein</fullName>
    </submittedName>
</protein>
<organism evidence="2 3">
    <name type="scientific">Methylobacterium mesophilicum SR1.6/6</name>
    <dbReference type="NCBI Taxonomy" id="908290"/>
    <lineage>
        <taxon>Bacteria</taxon>
        <taxon>Pseudomonadati</taxon>
        <taxon>Pseudomonadota</taxon>
        <taxon>Alphaproteobacteria</taxon>
        <taxon>Hyphomicrobiales</taxon>
        <taxon>Methylobacteriaceae</taxon>
        <taxon>Methylobacterium</taxon>
    </lineage>
</organism>
<sequence length="81" mass="8741">MSQDRRESLRAATSFPAHILTDNGRRVSCTLADRSASGALLTVAGALGLPDTFTLIVGHSGEIRDVRVAWRQTDRLGVMFA</sequence>
<reference evidence="2 3" key="2">
    <citation type="journal article" date="2013" name="Genome Announc.">
        <title>Draft Genome Sequence of Methylobacterium mesophilicum Strain SR1.6/6, Isolated from Citrus sinensis.</title>
        <authorList>
            <person name="Marinho Almeida D."/>
            <person name="Dini-Andreote F."/>
            <person name="Camargo Neves A.A."/>
            <person name="Juca Ramos R.T."/>
            <person name="Andreote F.D."/>
            <person name="Carneiro A.R."/>
            <person name="Oliveira de Souza Lima A."/>
            <person name="Caracciolo Gomes de Sa P.H."/>
            <person name="Ribeiro Barbosa M.S."/>
            <person name="Araujo W.L."/>
            <person name="Silva A."/>
        </authorList>
    </citation>
    <scope>NUCLEOTIDE SEQUENCE [LARGE SCALE GENOMIC DNA]</scope>
    <source>
        <strain evidence="2 3">SR1.6/6</strain>
    </source>
</reference>
<dbReference type="RefSeq" id="WP_010684413.1">
    <property type="nucleotide sequence ID" value="NZ_CP043538.1"/>
</dbReference>
<accession>A0A6B9FYJ4</accession>
<dbReference type="GO" id="GO:0035438">
    <property type="term" value="F:cyclic-di-GMP binding"/>
    <property type="evidence" value="ECO:0007669"/>
    <property type="project" value="InterPro"/>
</dbReference>
<dbReference type="InterPro" id="IPR009875">
    <property type="entry name" value="PilZ_domain"/>
</dbReference>
<dbReference type="KEGG" id="mmes:MMSR116_29425"/>
<evidence type="ECO:0000313" key="3">
    <source>
        <dbReference type="Proteomes" id="UP000012488"/>
    </source>
</evidence>
<dbReference type="AlphaFoldDB" id="A0A6B9FYJ4"/>
<evidence type="ECO:0000313" key="2">
    <source>
        <dbReference type="EMBL" id="QGY05558.1"/>
    </source>
</evidence>
<feature type="domain" description="PilZ" evidence="1">
    <location>
        <begin position="4"/>
        <end position="80"/>
    </location>
</feature>
<evidence type="ECO:0000259" key="1">
    <source>
        <dbReference type="Pfam" id="PF07238"/>
    </source>
</evidence>
<name>A0A6B9FYJ4_9HYPH</name>